<reference evidence="2 3" key="1">
    <citation type="submission" date="2023-03" db="EMBL/GenBank/DDBJ databases">
        <title>High recombination rates correlate with genetic variation in Cardiocondyla obscurior ants.</title>
        <authorList>
            <person name="Errbii M."/>
        </authorList>
    </citation>
    <scope>NUCLEOTIDE SEQUENCE [LARGE SCALE GENOMIC DNA]</scope>
    <source>
        <strain evidence="2">Alpha-2009</strain>
        <tissue evidence="2">Whole body</tissue>
    </source>
</reference>
<dbReference type="Proteomes" id="UP001430953">
    <property type="component" value="Unassembled WGS sequence"/>
</dbReference>
<keyword evidence="1" id="KW-1133">Transmembrane helix</keyword>
<accession>A0AAW2GA51</accession>
<evidence type="ECO:0000313" key="3">
    <source>
        <dbReference type="Proteomes" id="UP001430953"/>
    </source>
</evidence>
<feature type="transmembrane region" description="Helical" evidence="1">
    <location>
        <begin position="80"/>
        <end position="98"/>
    </location>
</feature>
<keyword evidence="1" id="KW-0812">Transmembrane</keyword>
<evidence type="ECO:0000313" key="2">
    <source>
        <dbReference type="EMBL" id="KAL0124099.1"/>
    </source>
</evidence>
<evidence type="ECO:0000256" key="1">
    <source>
        <dbReference type="SAM" id="Phobius"/>
    </source>
</evidence>
<comment type="caution">
    <text evidence="2">The sequence shown here is derived from an EMBL/GenBank/DDBJ whole genome shotgun (WGS) entry which is preliminary data.</text>
</comment>
<proteinExistence type="predicted"/>
<keyword evidence="1" id="KW-0472">Membrane</keyword>
<dbReference type="EMBL" id="JADYXP020000005">
    <property type="protein sequence ID" value="KAL0124099.1"/>
    <property type="molecule type" value="Genomic_DNA"/>
</dbReference>
<gene>
    <name evidence="2" type="ORF">PUN28_006118</name>
</gene>
<organism evidence="2 3">
    <name type="scientific">Cardiocondyla obscurior</name>
    <dbReference type="NCBI Taxonomy" id="286306"/>
    <lineage>
        <taxon>Eukaryota</taxon>
        <taxon>Metazoa</taxon>
        <taxon>Ecdysozoa</taxon>
        <taxon>Arthropoda</taxon>
        <taxon>Hexapoda</taxon>
        <taxon>Insecta</taxon>
        <taxon>Pterygota</taxon>
        <taxon>Neoptera</taxon>
        <taxon>Endopterygota</taxon>
        <taxon>Hymenoptera</taxon>
        <taxon>Apocrita</taxon>
        <taxon>Aculeata</taxon>
        <taxon>Formicoidea</taxon>
        <taxon>Formicidae</taxon>
        <taxon>Myrmicinae</taxon>
        <taxon>Cardiocondyla</taxon>
    </lineage>
</organism>
<sequence length="99" mass="11902">MHFFKVPHNATLPDFKNIFYRFLVTSWLLVKVENAEYRPYASFLSAAQCYNRMHFFQVPHNATLTDFKNIFYSFLAISRLLLKISTIFFLVFLPYLGYW</sequence>
<keyword evidence="3" id="KW-1185">Reference proteome</keyword>
<protein>
    <submittedName>
        <fullName evidence="2">Uncharacterized protein</fullName>
    </submittedName>
</protein>
<name>A0AAW2GA51_9HYME</name>
<dbReference type="AlphaFoldDB" id="A0AAW2GA51"/>